<reference evidence="2" key="1">
    <citation type="journal article" date="2019" name="Gigascience">
        <title>De novo genome assembly of the endangered Acer yangbiense, a plant species with extremely small populations endemic to Yunnan Province, China.</title>
        <authorList>
            <person name="Yang J."/>
            <person name="Wariss H.M."/>
            <person name="Tao L."/>
            <person name="Zhang R."/>
            <person name="Yun Q."/>
            <person name="Hollingsworth P."/>
            <person name="Dao Z."/>
            <person name="Luo G."/>
            <person name="Guo H."/>
            <person name="Ma Y."/>
            <person name="Sun W."/>
        </authorList>
    </citation>
    <scope>NUCLEOTIDE SEQUENCE [LARGE SCALE GENOMIC DNA]</scope>
    <source>
        <strain evidence="2">cv. Malutang</strain>
    </source>
</reference>
<evidence type="ECO:0000313" key="1">
    <source>
        <dbReference type="EMBL" id="TXG65414.1"/>
    </source>
</evidence>
<dbReference type="OrthoDB" id="1917524at2759"/>
<dbReference type="EMBL" id="VAHF01000003">
    <property type="protein sequence ID" value="TXG65414.1"/>
    <property type="molecule type" value="Genomic_DNA"/>
</dbReference>
<dbReference type="AlphaFoldDB" id="A0A5C7I8B0"/>
<name>A0A5C7I8B0_9ROSI</name>
<evidence type="ECO:0000313" key="2">
    <source>
        <dbReference type="Proteomes" id="UP000323000"/>
    </source>
</evidence>
<comment type="caution">
    <text evidence="1">The sequence shown here is derived from an EMBL/GenBank/DDBJ whole genome shotgun (WGS) entry which is preliminary data.</text>
</comment>
<dbReference type="Proteomes" id="UP000323000">
    <property type="component" value="Chromosome 3"/>
</dbReference>
<gene>
    <name evidence="1" type="ORF">EZV62_006689</name>
</gene>
<keyword evidence="2" id="KW-1185">Reference proteome</keyword>
<sequence>MGQVPQSHHQQVFDVDDGRLKRAGMVKPLPLLATLLAYRRHQALEFQAEENIEHCRIVVSSSHVFLFCSAQGFPQLEILKLDDDDRLEEWQVEEGAMPKLRGLTIPENPKMRISKRLREIPRPNE</sequence>
<protein>
    <submittedName>
        <fullName evidence="1">Uncharacterized protein</fullName>
    </submittedName>
</protein>
<accession>A0A5C7I8B0</accession>
<proteinExistence type="predicted"/>
<organism evidence="1 2">
    <name type="scientific">Acer yangbiense</name>
    <dbReference type="NCBI Taxonomy" id="1000413"/>
    <lineage>
        <taxon>Eukaryota</taxon>
        <taxon>Viridiplantae</taxon>
        <taxon>Streptophyta</taxon>
        <taxon>Embryophyta</taxon>
        <taxon>Tracheophyta</taxon>
        <taxon>Spermatophyta</taxon>
        <taxon>Magnoliopsida</taxon>
        <taxon>eudicotyledons</taxon>
        <taxon>Gunneridae</taxon>
        <taxon>Pentapetalae</taxon>
        <taxon>rosids</taxon>
        <taxon>malvids</taxon>
        <taxon>Sapindales</taxon>
        <taxon>Sapindaceae</taxon>
        <taxon>Hippocastanoideae</taxon>
        <taxon>Acereae</taxon>
        <taxon>Acer</taxon>
    </lineage>
</organism>